<keyword evidence="3" id="KW-1185">Reference proteome</keyword>
<reference evidence="2" key="1">
    <citation type="submission" date="2025-08" db="UniProtKB">
        <authorList>
            <consortium name="Ensembl"/>
        </authorList>
    </citation>
    <scope>IDENTIFICATION</scope>
</reference>
<dbReference type="AlphaFoldDB" id="A0A3Q0S0K3"/>
<proteinExistence type="predicted"/>
<evidence type="ECO:0000256" key="1">
    <source>
        <dbReference type="SAM" id="SignalP"/>
    </source>
</evidence>
<evidence type="ECO:0000313" key="2">
    <source>
        <dbReference type="Ensembl" id="ENSACIP00000013990.1"/>
    </source>
</evidence>
<name>A0A3Q0S0K3_AMPCI</name>
<dbReference type="Ensembl" id="ENSACIT00000014368.1">
    <property type="protein sequence ID" value="ENSACIP00000013990.1"/>
    <property type="gene ID" value="ENSACIG00000010897.1"/>
</dbReference>
<accession>A0A3Q0S0K3</accession>
<dbReference type="Proteomes" id="UP000261340">
    <property type="component" value="Unplaced"/>
</dbReference>
<sequence>MVSIFLLLSQCRLMPVACVCIVLENKPKGWLLLKRLQTLKSSEMCPKILHKLKMNGHKYCPDLNPSAKLEKVLLFALYSSQFH</sequence>
<evidence type="ECO:0008006" key="4">
    <source>
        <dbReference type="Google" id="ProtNLM"/>
    </source>
</evidence>
<protein>
    <recommendedName>
        <fullName evidence="4">Chemokine interleukin-8-like domain-containing protein</fullName>
    </recommendedName>
</protein>
<evidence type="ECO:0000313" key="3">
    <source>
        <dbReference type="Proteomes" id="UP000261340"/>
    </source>
</evidence>
<feature type="signal peptide" evidence="1">
    <location>
        <begin position="1"/>
        <end position="18"/>
    </location>
</feature>
<feature type="chain" id="PRO_5018591952" description="Chemokine interleukin-8-like domain-containing protein" evidence="1">
    <location>
        <begin position="19"/>
        <end position="83"/>
    </location>
</feature>
<keyword evidence="1" id="KW-0732">Signal</keyword>
<reference evidence="2" key="2">
    <citation type="submission" date="2025-09" db="UniProtKB">
        <authorList>
            <consortium name="Ensembl"/>
        </authorList>
    </citation>
    <scope>IDENTIFICATION</scope>
</reference>
<organism evidence="2 3">
    <name type="scientific">Amphilophus citrinellus</name>
    <name type="common">Midas cichlid</name>
    <name type="synonym">Cichlasoma citrinellum</name>
    <dbReference type="NCBI Taxonomy" id="61819"/>
    <lineage>
        <taxon>Eukaryota</taxon>
        <taxon>Metazoa</taxon>
        <taxon>Chordata</taxon>
        <taxon>Craniata</taxon>
        <taxon>Vertebrata</taxon>
        <taxon>Euteleostomi</taxon>
        <taxon>Actinopterygii</taxon>
        <taxon>Neopterygii</taxon>
        <taxon>Teleostei</taxon>
        <taxon>Neoteleostei</taxon>
        <taxon>Acanthomorphata</taxon>
        <taxon>Ovalentaria</taxon>
        <taxon>Cichlomorphae</taxon>
        <taxon>Cichliformes</taxon>
        <taxon>Cichlidae</taxon>
        <taxon>New World cichlids</taxon>
        <taxon>Cichlasomatinae</taxon>
        <taxon>Heroini</taxon>
        <taxon>Amphilophus</taxon>
    </lineage>
</organism>